<dbReference type="STRING" id="351160.RRC202"/>
<dbReference type="GO" id="GO:0003677">
    <property type="term" value="F:DNA binding"/>
    <property type="evidence" value="ECO:0007669"/>
    <property type="project" value="InterPro"/>
</dbReference>
<accession>Q0W0Z5</accession>
<dbReference type="KEGG" id="rci:RRC202"/>
<dbReference type="GeneID" id="5143557"/>
<name>Q0W0Z5_METAR</name>
<dbReference type="eggNOG" id="arCOG03473">
    <property type="taxonomic scope" value="Archaea"/>
</dbReference>
<dbReference type="PANTHER" id="PTHR34614">
    <property type="match status" value="1"/>
</dbReference>
<dbReference type="NCBIfam" id="NF033559">
    <property type="entry name" value="transpos_IS1634"/>
    <property type="match status" value="1"/>
</dbReference>
<dbReference type="GO" id="GO:0006313">
    <property type="term" value="P:DNA transposition"/>
    <property type="evidence" value="ECO:0007669"/>
    <property type="project" value="InterPro"/>
</dbReference>
<sequence length="511" mass="59238">MGSFIRKKKDGDNEYFYEVTTTYDPSIKRSRQKVKYLGKNIDGKPSRVRLCHPKTCFNYGELLPALNIMKELGVEDILQGLLNEKDSMAVQALALNRVLKPVPALMLESWYESSILCKMHPGLRLKSQHISELLERLGSDDVPDRFMDRWTRAHGNGAALVFDITSLSSHSTQISLLEYGYNREHNTLEQVNLGMVVDQKTGLPLMYDLYPGSIVDVLTLVNTLKRIRTRGITEYSLVLDRGFFSKGNIRELVREKASFIIPGSHTLKSVKELISTCRDIRNPVYLEKYNDKTIYVKPVKLEIDEVTLNGFLYYSPTREQDEKECFMSRLYDMRTRLQEKELQSWMNPQDTFESITGSLQPFFSYKVRENRFIVEIKNNAVAQRLNKMGRFLLLYHGAAPAWDECLAMYREKDLVEKAFKTIKSDVRLKPLNVKKTETLKGLLFTCFLALSIRMRLLRLMKENGLLKEYTVESMLFELEKLKKIELENGEMIMTEPTKKVKEILKTLNLEP</sequence>
<proteinExistence type="predicted"/>
<dbReference type="InterPro" id="IPR002559">
    <property type="entry name" value="Transposase_11"/>
</dbReference>
<evidence type="ECO:0000259" key="1">
    <source>
        <dbReference type="Pfam" id="PF01609"/>
    </source>
</evidence>
<dbReference type="OrthoDB" id="134456at2157"/>
<organism evidence="2 3">
    <name type="scientific">Methanocella arvoryzae (strain DSM 22066 / NBRC 105507 / MRE50)</name>
    <dbReference type="NCBI Taxonomy" id="351160"/>
    <lineage>
        <taxon>Archaea</taxon>
        <taxon>Methanobacteriati</taxon>
        <taxon>Methanobacteriota</taxon>
        <taxon>Stenosarchaea group</taxon>
        <taxon>Methanomicrobia</taxon>
        <taxon>Methanocellales</taxon>
        <taxon>Methanocellaceae</taxon>
        <taxon>Methanocella</taxon>
    </lineage>
</organism>
<evidence type="ECO:0000313" key="3">
    <source>
        <dbReference type="Proteomes" id="UP000000663"/>
    </source>
</evidence>
<keyword evidence="3" id="KW-1185">Reference proteome</keyword>
<dbReference type="EMBL" id="AM114193">
    <property type="protein sequence ID" value="CAJ37948.1"/>
    <property type="molecule type" value="Genomic_DNA"/>
</dbReference>
<dbReference type="Pfam" id="PF01609">
    <property type="entry name" value="DDE_Tnp_1"/>
    <property type="match status" value="1"/>
</dbReference>
<dbReference type="InterPro" id="IPR047654">
    <property type="entry name" value="IS1634_transpos"/>
</dbReference>
<dbReference type="PANTHER" id="PTHR34614:SF2">
    <property type="entry name" value="TRANSPOSASE IS4-LIKE DOMAIN-CONTAINING PROTEIN"/>
    <property type="match status" value="1"/>
</dbReference>
<feature type="domain" description="Transposase IS4-like" evidence="1">
    <location>
        <begin position="160"/>
        <end position="451"/>
    </location>
</feature>
<dbReference type="GO" id="GO:0004803">
    <property type="term" value="F:transposase activity"/>
    <property type="evidence" value="ECO:0007669"/>
    <property type="project" value="InterPro"/>
</dbReference>
<evidence type="ECO:0000313" key="2">
    <source>
        <dbReference type="EMBL" id="CAJ37948.1"/>
    </source>
</evidence>
<dbReference type="Proteomes" id="UP000000663">
    <property type="component" value="Chromosome"/>
</dbReference>
<dbReference type="RefSeq" id="WP_012034646.1">
    <property type="nucleotide sequence ID" value="NC_009464.1"/>
</dbReference>
<protein>
    <submittedName>
        <fullName evidence="2">Transposase (IS4)</fullName>
    </submittedName>
</protein>
<gene>
    <name evidence="2" type="primary">tnp-27</name>
    <name evidence="2" type="ORF">RRC202</name>
</gene>
<dbReference type="AlphaFoldDB" id="Q0W0Z5"/>
<reference evidence="2 3" key="1">
    <citation type="journal article" date="2006" name="Science">
        <title>Genome of rice cluster I archaea -- the key methane producers in the rice rhizosphere.</title>
        <authorList>
            <person name="Erkel C."/>
            <person name="Kube M."/>
            <person name="Reinhardt R."/>
            <person name="Liesack W."/>
        </authorList>
    </citation>
    <scope>NUCLEOTIDE SEQUENCE [LARGE SCALE GENOMIC DNA]</scope>
    <source>
        <strain evidence="3">DSM 22066 / NBRC 105507 / MRE50</strain>
    </source>
</reference>